<dbReference type="GO" id="GO:0016747">
    <property type="term" value="F:acyltransferase activity, transferring groups other than amino-acyl groups"/>
    <property type="evidence" value="ECO:0007669"/>
    <property type="project" value="InterPro"/>
</dbReference>
<reference evidence="2" key="2">
    <citation type="submission" date="2020-09" db="EMBL/GenBank/DDBJ databases">
        <authorList>
            <person name="Sun Q."/>
            <person name="Zhou Y."/>
        </authorList>
    </citation>
    <scope>NUCLEOTIDE SEQUENCE</scope>
    <source>
        <strain evidence="2">CGMCC 4.7306</strain>
    </source>
</reference>
<dbReference type="RefSeq" id="WP_229670083.1">
    <property type="nucleotide sequence ID" value="NZ_BMMZ01000006.1"/>
</dbReference>
<dbReference type="Proteomes" id="UP000613840">
    <property type="component" value="Unassembled WGS sequence"/>
</dbReference>
<name>A0A917SAS6_9ACTN</name>
<dbReference type="InterPro" id="IPR016181">
    <property type="entry name" value="Acyl_CoA_acyltransferase"/>
</dbReference>
<dbReference type="Pfam" id="PF13302">
    <property type="entry name" value="Acetyltransf_3"/>
    <property type="match status" value="1"/>
</dbReference>
<dbReference type="EMBL" id="BMMZ01000006">
    <property type="protein sequence ID" value="GGL67302.1"/>
    <property type="molecule type" value="Genomic_DNA"/>
</dbReference>
<keyword evidence="3" id="KW-1185">Reference proteome</keyword>
<evidence type="ECO:0000313" key="3">
    <source>
        <dbReference type="Proteomes" id="UP000613840"/>
    </source>
</evidence>
<feature type="domain" description="N-acetyltransferase" evidence="1">
    <location>
        <begin position="16"/>
        <end position="169"/>
    </location>
</feature>
<dbReference type="PROSITE" id="PS51186">
    <property type="entry name" value="GNAT"/>
    <property type="match status" value="1"/>
</dbReference>
<reference evidence="2" key="1">
    <citation type="journal article" date="2014" name="Int. J. Syst. Evol. Microbiol.">
        <title>Complete genome sequence of Corynebacterium casei LMG S-19264T (=DSM 44701T), isolated from a smear-ripened cheese.</title>
        <authorList>
            <consortium name="US DOE Joint Genome Institute (JGI-PGF)"/>
            <person name="Walter F."/>
            <person name="Albersmeier A."/>
            <person name="Kalinowski J."/>
            <person name="Ruckert C."/>
        </authorList>
    </citation>
    <scope>NUCLEOTIDE SEQUENCE</scope>
    <source>
        <strain evidence="2">CGMCC 4.7306</strain>
    </source>
</reference>
<dbReference type="Gene3D" id="3.40.630.30">
    <property type="match status" value="1"/>
</dbReference>
<sequence>MPDLMNPDVRFHASFVTAMDEEPGMVAYLFRGDEETLVDPGVFAGYVAQLIADQSEESPRPEGFVPGTTLWWVDGDEFLGRIAVRHRLTEQLRRVGGHIGYWIRPSARRKGHATAAFRAALPIAYELGIDPALVTCDEDNVGSRRIIEAAGGRFESQVGVKRRYWVPTSHSGSGPAAG</sequence>
<comment type="caution">
    <text evidence="2">The sequence shown here is derived from an EMBL/GenBank/DDBJ whole genome shotgun (WGS) entry which is preliminary data.</text>
</comment>
<evidence type="ECO:0000259" key="1">
    <source>
        <dbReference type="PROSITE" id="PS51186"/>
    </source>
</evidence>
<dbReference type="PANTHER" id="PTHR39173">
    <property type="entry name" value="ACETYLTRANSFERASE"/>
    <property type="match status" value="1"/>
</dbReference>
<evidence type="ECO:0000313" key="2">
    <source>
        <dbReference type="EMBL" id="GGL67302.1"/>
    </source>
</evidence>
<protein>
    <recommendedName>
        <fullName evidence="1">N-acetyltransferase domain-containing protein</fullName>
    </recommendedName>
</protein>
<proteinExistence type="predicted"/>
<organism evidence="2 3">
    <name type="scientific">Microlunatus endophyticus</name>
    <dbReference type="NCBI Taxonomy" id="1716077"/>
    <lineage>
        <taxon>Bacteria</taxon>
        <taxon>Bacillati</taxon>
        <taxon>Actinomycetota</taxon>
        <taxon>Actinomycetes</taxon>
        <taxon>Propionibacteriales</taxon>
        <taxon>Propionibacteriaceae</taxon>
        <taxon>Microlunatus</taxon>
    </lineage>
</organism>
<gene>
    <name evidence="2" type="ORF">GCM10011575_27250</name>
</gene>
<dbReference type="AlphaFoldDB" id="A0A917SAS6"/>
<dbReference type="InterPro" id="IPR000182">
    <property type="entry name" value="GNAT_dom"/>
</dbReference>
<dbReference type="PANTHER" id="PTHR39173:SF1">
    <property type="entry name" value="ACETYLTRANSFERASE"/>
    <property type="match status" value="1"/>
</dbReference>
<accession>A0A917SAS6</accession>
<dbReference type="SUPFAM" id="SSF55729">
    <property type="entry name" value="Acyl-CoA N-acyltransferases (Nat)"/>
    <property type="match status" value="1"/>
</dbReference>